<proteinExistence type="predicted"/>
<dbReference type="EMBL" id="CM044702">
    <property type="protein sequence ID" value="KAI5675953.1"/>
    <property type="molecule type" value="Genomic_DNA"/>
</dbReference>
<dbReference type="Proteomes" id="UP001060085">
    <property type="component" value="Linkage Group LG02"/>
</dbReference>
<sequence length="1186" mass="136584">MNVTGKGLERVEGLESKRECFKRSMFFMKDQWRGFKEDLEAAQKNSVEELVEIRAKGRDLELLRQSVNERSKEIDLIQKSLDERLKRLKEEEDELSANHGRLMQEFDVGNENYCKEADYREEKLRELFNLVERIFEKIDLEKKEREGIKELFRGKILQMDFKEKNLQRENEFYLTWIMKRLNEKSATEIELKEGEDLKKVMKDSVNVLVGKRKKLLEERELEIELKEHALETWKEELALKQKEVDFFRELIEKLVKELESREKELDCREKQLESVKKYTQNCFKDYLSKKKECKLEKELLDKEFKDLEERKNKLEMRDKELDLIEKRYKYFLGACLKAGIIETVGDDEGNNGSYADLRIVTTMDGKQLQIYLNEHTNKLDTMAEEVFKALHLSLDPAKLVLDAMEGFYPPHLRKGDKEFEASVIRRSCFVMLQQLGKISPNIQPHVRDEAIKLAIEWKGKLMTADPLQIFGFLQLLASYNLVSAFDADEIMSLFESVAHYQQAPELCRSLGFANKAQGFVDTLLKNAHYIEAVSFIYAFELADHFPPVPILKNYLEHIEEMANGLLKMEIKSQKAQKEAVEQRVAAMRAVIRCITDYKLESEYSPKILEERIQQLLAWKKNKEITAPKPPHIPKKTQQKLKVNQILPEGASFPSKVVLSTAPNSSKTNICPHQPMIEILANMTGKELLFFLEKHVTELGLLCYYVSCALKLSNESVELVLDAIKGLYDSLHKEEREDEATSKWRSCILLLEQLMLLSLDIRAETKEEARKLAVDLRKRIQSGPKNPLAVFGFLLFIDTYGLTSSFHVDELLSFYGSDSHDILVASLCQALGISKQISESSLPQCLAEVLGCSLENLVVNNRIDSTSMVSCLDVKSFSNVMDAKGKEHTCVSGEVPAFICTASDPASLVLDALLRCYNSMHERCFSFKLVAKSFFQLLQQLMRVSPVIKLDIREKATKFSLHWKAKWPLHLTGRPSSWEALAFLQFVLTYKVRTSFGAYELHGLQDAAYQPKEAISLFRSLSLVDTVPKLISNLIKNKQLPLALIFVYEFELVDKFPPVPLLKNYLQYCKKLAKKRCDESHKTAETQEKAILMEISALTGAIRCIKKYQLETEFPTDELRNHLAKLQREKTSLTRAEQQQLAATAEVPSFPNAQPQEEGTKKRSAISARIIQETDQPVRSKCARLSQ</sequence>
<name>A0ACC0BTF3_CATRO</name>
<gene>
    <name evidence="1" type="ORF">M9H77_06903</name>
</gene>
<organism evidence="1 2">
    <name type="scientific">Catharanthus roseus</name>
    <name type="common">Madagascar periwinkle</name>
    <name type="synonym">Vinca rosea</name>
    <dbReference type="NCBI Taxonomy" id="4058"/>
    <lineage>
        <taxon>Eukaryota</taxon>
        <taxon>Viridiplantae</taxon>
        <taxon>Streptophyta</taxon>
        <taxon>Embryophyta</taxon>
        <taxon>Tracheophyta</taxon>
        <taxon>Spermatophyta</taxon>
        <taxon>Magnoliopsida</taxon>
        <taxon>eudicotyledons</taxon>
        <taxon>Gunneridae</taxon>
        <taxon>Pentapetalae</taxon>
        <taxon>asterids</taxon>
        <taxon>lamiids</taxon>
        <taxon>Gentianales</taxon>
        <taxon>Apocynaceae</taxon>
        <taxon>Rauvolfioideae</taxon>
        <taxon>Vinceae</taxon>
        <taxon>Catharanthinae</taxon>
        <taxon>Catharanthus</taxon>
    </lineage>
</organism>
<keyword evidence="2" id="KW-1185">Reference proteome</keyword>
<reference evidence="2" key="1">
    <citation type="journal article" date="2023" name="Nat. Plants">
        <title>Single-cell RNA sequencing provides a high-resolution roadmap for understanding the multicellular compartmentation of specialized metabolism.</title>
        <authorList>
            <person name="Sun S."/>
            <person name="Shen X."/>
            <person name="Li Y."/>
            <person name="Li Y."/>
            <person name="Wang S."/>
            <person name="Li R."/>
            <person name="Zhang H."/>
            <person name="Shen G."/>
            <person name="Guo B."/>
            <person name="Wei J."/>
            <person name="Xu J."/>
            <person name="St-Pierre B."/>
            <person name="Chen S."/>
            <person name="Sun C."/>
        </authorList>
    </citation>
    <scope>NUCLEOTIDE SEQUENCE [LARGE SCALE GENOMIC DNA]</scope>
</reference>
<comment type="caution">
    <text evidence="1">The sequence shown here is derived from an EMBL/GenBank/DDBJ whole genome shotgun (WGS) entry which is preliminary data.</text>
</comment>
<accession>A0ACC0BTF3</accession>
<evidence type="ECO:0000313" key="1">
    <source>
        <dbReference type="EMBL" id="KAI5675953.1"/>
    </source>
</evidence>
<evidence type="ECO:0000313" key="2">
    <source>
        <dbReference type="Proteomes" id="UP001060085"/>
    </source>
</evidence>
<protein>
    <submittedName>
        <fullName evidence="1">Uncharacterized protein</fullName>
    </submittedName>
</protein>